<keyword evidence="3" id="KW-1185">Reference proteome</keyword>
<dbReference type="PANTHER" id="PTHR21310">
    <property type="entry name" value="AMINOGLYCOSIDE PHOSPHOTRANSFERASE-RELATED-RELATED"/>
    <property type="match status" value="1"/>
</dbReference>
<organism evidence="2 3">
    <name type="scientific">Virgisporangium ochraceum</name>
    <dbReference type="NCBI Taxonomy" id="65505"/>
    <lineage>
        <taxon>Bacteria</taxon>
        <taxon>Bacillati</taxon>
        <taxon>Actinomycetota</taxon>
        <taxon>Actinomycetes</taxon>
        <taxon>Micromonosporales</taxon>
        <taxon>Micromonosporaceae</taxon>
        <taxon>Virgisporangium</taxon>
    </lineage>
</organism>
<dbReference type="InterPro" id="IPR002575">
    <property type="entry name" value="Aminoglycoside_PTrfase"/>
</dbReference>
<sequence length="298" mass="32176">MIRTAQRSRLVTTVRPAITGELVGRLVDTQFPRWAGLPLRLVEPAGSDHVIHRLGDELAVRLPRHAGAIGQAEKEARWLPRLAPHLPLPVPVPVAVGRPGFGYPWPWAVSRWLDGEMATVEGLADAPHTAVVLAGFLDALQRVPCTEGPSGDTRTLADRDGETRAAIARAAGVFDAAAMTVLWQAALDAPRWDRPPVWFHGDFHTGNLLAVRDRIRAVIDFGGLGVGDPARDMTIAFTLLSPGGRATFRKALRVDEATWTRGRGWALATGLNAYHSYAATNARVAAQTTRQITQALAG</sequence>
<dbReference type="InterPro" id="IPR011009">
    <property type="entry name" value="Kinase-like_dom_sf"/>
</dbReference>
<evidence type="ECO:0000313" key="3">
    <source>
        <dbReference type="Proteomes" id="UP000635606"/>
    </source>
</evidence>
<dbReference type="PANTHER" id="PTHR21310:SF42">
    <property type="entry name" value="BIFUNCTIONAL AAC_APH"/>
    <property type="match status" value="1"/>
</dbReference>
<reference evidence="2" key="1">
    <citation type="submission" date="2021-01" db="EMBL/GenBank/DDBJ databases">
        <title>Whole genome shotgun sequence of Virgisporangium ochraceum NBRC 16418.</title>
        <authorList>
            <person name="Komaki H."/>
            <person name="Tamura T."/>
        </authorList>
    </citation>
    <scope>NUCLEOTIDE SEQUENCE</scope>
    <source>
        <strain evidence="2">NBRC 16418</strain>
    </source>
</reference>
<feature type="domain" description="Aminoglycoside phosphotransferase" evidence="1">
    <location>
        <begin position="53"/>
        <end position="265"/>
    </location>
</feature>
<protein>
    <submittedName>
        <fullName evidence="2">Aminoglycoside phosphotransferase</fullName>
    </submittedName>
</protein>
<accession>A0A8J4EH18</accession>
<name>A0A8J4EH18_9ACTN</name>
<dbReference type="EMBL" id="BOPH01000089">
    <property type="protein sequence ID" value="GIJ71742.1"/>
    <property type="molecule type" value="Genomic_DNA"/>
</dbReference>
<dbReference type="InterPro" id="IPR051678">
    <property type="entry name" value="AGP_Transferase"/>
</dbReference>
<gene>
    <name evidence="2" type="ORF">Voc01_066590</name>
</gene>
<dbReference type="CDD" id="cd05155">
    <property type="entry name" value="APH_ChoK_like_1"/>
    <property type="match status" value="1"/>
</dbReference>
<comment type="caution">
    <text evidence="2">The sequence shown here is derived from an EMBL/GenBank/DDBJ whole genome shotgun (WGS) entry which is preliminary data.</text>
</comment>
<evidence type="ECO:0000313" key="2">
    <source>
        <dbReference type="EMBL" id="GIJ71742.1"/>
    </source>
</evidence>
<dbReference type="Gene3D" id="3.90.1200.10">
    <property type="match status" value="1"/>
</dbReference>
<evidence type="ECO:0000259" key="1">
    <source>
        <dbReference type="Pfam" id="PF01636"/>
    </source>
</evidence>
<dbReference type="Gene3D" id="3.30.200.20">
    <property type="entry name" value="Phosphorylase Kinase, domain 1"/>
    <property type="match status" value="1"/>
</dbReference>
<dbReference type="Pfam" id="PF01636">
    <property type="entry name" value="APH"/>
    <property type="match status" value="1"/>
</dbReference>
<dbReference type="AlphaFoldDB" id="A0A8J4EH18"/>
<dbReference type="SUPFAM" id="SSF56112">
    <property type="entry name" value="Protein kinase-like (PK-like)"/>
    <property type="match status" value="1"/>
</dbReference>
<proteinExistence type="predicted"/>
<dbReference type="Proteomes" id="UP000635606">
    <property type="component" value="Unassembled WGS sequence"/>
</dbReference>